<dbReference type="InterPro" id="IPR002509">
    <property type="entry name" value="NODB_dom"/>
</dbReference>
<dbReference type="PANTHER" id="PTHR10587:SF133">
    <property type="entry name" value="CHITIN DEACETYLASE 1-RELATED"/>
    <property type="match status" value="1"/>
</dbReference>
<dbReference type="OrthoDB" id="5547340at2759"/>
<name>A0A507FN93_9FUNG</name>
<evidence type="ECO:0000313" key="6">
    <source>
        <dbReference type="Proteomes" id="UP000320333"/>
    </source>
</evidence>
<keyword evidence="2" id="KW-0378">Hydrolase</keyword>
<evidence type="ECO:0000313" key="5">
    <source>
        <dbReference type="EMBL" id="TPX76796.1"/>
    </source>
</evidence>
<dbReference type="Proteomes" id="UP000320333">
    <property type="component" value="Unassembled WGS sequence"/>
</dbReference>
<keyword evidence="6" id="KW-1185">Reference proteome</keyword>
<dbReference type="GO" id="GO:0009272">
    <property type="term" value="P:fungal-type cell wall biogenesis"/>
    <property type="evidence" value="ECO:0007669"/>
    <property type="project" value="UniProtKB-ARBA"/>
</dbReference>
<feature type="chain" id="PRO_5021321652" description="NodB homology domain-containing protein" evidence="3">
    <location>
        <begin position="20"/>
        <end position="342"/>
    </location>
</feature>
<feature type="signal peptide" evidence="3">
    <location>
        <begin position="1"/>
        <end position="19"/>
    </location>
</feature>
<dbReference type="GO" id="GO:0004099">
    <property type="term" value="F:chitin deacetylase activity"/>
    <property type="evidence" value="ECO:0007669"/>
    <property type="project" value="TreeGrafter"/>
</dbReference>
<reference evidence="5 6" key="1">
    <citation type="journal article" date="2019" name="Sci. Rep.">
        <title>Comparative genomics of chytrid fungi reveal insights into the obligate biotrophic and pathogenic lifestyle of Synchytrium endobioticum.</title>
        <authorList>
            <person name="van de Vossenberg B.T.L.H."/>
            <person name="Warris S."/>
            <person name="Nguyen H.D.T."/>
            <person name="van Gent-Pelzer M.P.E."/>
            <person name="Joly D.L."/>
            <person name="van de Geest H.C."/>
            <person name="Bonants P.J.M."/>
            <person name="Smith D.S."/>
            <person name="Levesque C.A."/>
            <person name="van der Lee T.A.J."/>
        </authorList>
    </citation>
    <scope>NUCLEOTIDE SEQUENCE [LARGE SCALE GENOMIC DNA]</scope>
    <source>
        <strain evidence="5 6">CBS 675.73</strain>
    </source>
</reference>
<evidence type="ECO:0000259" key="4">
    <source>
        <dbReference type="PROSITE" id="PS51677"/>
    </source>
</evidence>
<dbReference type="STRING" id="246404.A0A507FN93"/>
<proteinExistence type="predicted"/>
<dbReference type="Gene3D" id="3.20.20.370">
    <property type="entry name" value="Glycoside hydrolase/deacetylase"/>
    <property type="match status" value="1"/>
</dbReference>
<dbReference type="Pfam" id="PF01522">
    <property type="entry name" value="Polysacc_deac_1"/>
    <property type="match status" value="1"/>
</dbReference>
<keyword evidence="1" id="KW-0479">Metal-binding</keyword>
<feature type="domain" description="NodB homology" evidence="4">
    <location>
        <begin position="74"/>
        <end position="258"/>
    </location>
</feature>
<dbReference type="GO" id="GO:0005975">
    <property type="term" value="P:carbohydrate metabolic process"/>
    <property type="evidence" value="ECO:0007669"/>
    <property type="project" value="InterPro"/>
</dbReference>
<dbReference type="SUPFAM" id="SSF88713">
    <property type="entry name" value="Glycoside hydrolase/deacetylase"/>
    <property type="match status" value="1"/>
</dbReference>
<protein>
    <recommendedName>
        <fullName evidence="4">NodB homology domain-containing protein</fullName>
    </recommendedName>
</protein>
<dbReference type="InterPro" id="IPR050248">
    <property type="entry name" value="Polysacc_deacetylase_ArnD"/>
</dbReference>
<evidence type="ECO:0000256" key="3">
    <source>
        <dbReference type="SAM" id="SignalP"/>
    </source>
</evidence>
<comment type="caution">
    <text evidence="5">The sequence shown here is derived from an EMBL/GenBank/DDBJ whole genome shotgun (WGS) entry which is preliminary data.</text>
</comment>
<accession>A0A507FN93</accession>
<dbReference type="InterPro" id="IPR011330">
    <property type="entry name" value="Glyco_hydro/deAcase_b/a-brl"/>
</dbReference>
<organism evidence="5 6">
    <name type="scientific">Chytriomyces confervae</name>
    <dbReference type="NCBI Taxonomy" id="246404"/>
    <lineage>
        <taxon>Eukaryota</taxon>
        <taxon>Fungi</taxon>
        <taxon>Fungi incertae sedis</taxon>
        <taxon>Chytridiomycota</taxon>
        <taxon>Chytridiomycota incertae sedis</taxon>
        <taxon>Chytridiomycetes</taxon>
        <taxon>Chytridiales</taxon>
        <taxon>Chytriomycetaceae</taxon>
        <taxon>Chytriomyces</taxon>
    </lineage>
</organism>
<gene>
    <name evidence="5" type="ORF">CcCBS67573_g01920</name>
</gene>
<evidence type="ECO:0000256" key="2">
    <source>
        <dbReference type="ARBA" id="ARBA00022801"/>
    </source>
</evidence>
<evidence type="ECO:0000256" key="1">
    <source>
        <dbReference type="ARBA" id="ARBA00022723"/>
    </source>
</evidence>
<dbReference type="GO" id="GO:0016020">
    <property type="term" value="C:membrane"/>
    <property type="evidence" value="ECO:0007669"/>
    <property type="project" value="TreeGrafter"/>
</dbReference>
<dbReference type="PROSITE" id="PS51677">
    <property type="entry name" value="NODB"/>
    <property type="match status" value="1"/>
</dbReference>
<dbReference type="GO" id="GO:0046872">
    <property type="term" value="F:metal ion binding"/>
    <property type="evidence" value="ECO:0007669"/>
    <property type="project" value="UniProtKB-KW"/>
</dbReference>
<dbReference type="EMBL" id="QEAP01000036">
    <property type="protein sequence ID" value="TPX76796.1"/>
    <property type="molecule type" value="Genomic_DNA"/>
</dbReference>
<keyword evidence="3" id="KW-0732">Signal</keyword>
<dbReference type="PANTHER" id="PTHR10587">
    <property type="entry name" value="GLYCOSYL TRANSFERASE-RELATED"/>
    <property type="match status" value="1"/>
</dbReference>
<sequence>MQRLCVIAILAACLDAVTAQYNFKWAPATINAPAVVGFHVPGVPAWTQWFSTNNKDAGESPPGNIQKCTSGGDNVWGASFDDGPTPYTPRLLEYFAAKKLKTTFWVVGYNVQANPDILRATYDAGHEIGIHTWSHTHLTQLSDDEIIAELVYGARAVFEVIGKYPKYFRPPYGDVDGRVRSLAALVGLRSVIWSRDSQDWVYYANATAINLIVPNNFKSWIDAGSKMDISLEHDFDPSTVSVGIKAMDMLLDAGYTLKPFGECIGETALYGNSILPKFFASGLFESKLAPVQTATEVHGIPIAVITSTYRSEAAVKTSTKTSGVHAAASFSTGFLAVFLALL</sequence>
<dbReference type="AlphaFoldDB" id="A0A507FN93"/>